<keyword evidence="1" id="KW-1133">Transmembrane helix</keyword>
<accession>A0AB36TCH1</accession>
<dbReference type="GeneID" id="35804060"/>
<comment type="caution">
    <text evidence="2">The sequence shown here is derived from an EMBL/GenBank/DDBJ whole genome shotgun (WGS) entry which is preliminary data.</text>
</comment>
<organism evidence="2 3">
    <name type="scientific">Acetivibrio thermocellus AD2</name>
    <dbReference type="NCBI Taxonomy" id="1138384"/>
    <lineage>
        <taxon>Bacteria</taxon>
        <taxon>Bacillati</taxon>
        <taxon>Bacillota</taxon>
        <taxon>Clostridia</taxon>
        <taxon>Eubacteriales</taxon>
        <taxon>Oscillospiraceae</taxon>
        <taxon>Acetivibrio</taxon>
    </lineage>
</organism>
<feature type="transmembrane region" description="Helical" evidence="1">
    <location>
        <begin position="12"/>
        <end position="31"/>
    </location>
</feature>
<dbReference type="Proteomes" id="UP000223596">
    <property type="component" value="Unassembled WGS sequence"/>
</dbReference>
<evidence type="ECO:0000313" key="2">
    <source>
        <dbReference type="EMBL" id="PFH01528.1"/>
    </source>
</evidence>
<reference evidence="2 3" key="1">
    <citation type="submission" date="2017-09" db="EMBL/GenBank/DDBJ databases">
        <title>Evaluation of Pacific Biosciences Sequencing Technology to Finishing C. thermocellum Genome Sequences.</title>
        <authorList>
            <person name="Brown S."/>
        </authorList>
    </citation>
    <scope>NUCLEOTIDE SEQUENCE [LARGE SCALE GENOMIC DNA]</scope>
    <source>
        <strain evidence="2 3">AD2</strain>
    </source>
</reference>
<feature type="transmembrane region" description="Helical" evidence="1">
    <location>
        <begin position="37"/>
        <end position="56"/>
    </location>
</feature>
<sequence length="134" mass="15707">MDWLRTFMRERYGIDRLSIFLIILSIALNSIGNLLKMPILGLIGYIPLGISIYRILSKNTTRRKIENYKFVMFMDSFTAWFKKTTDNIIMRIKDAKTHKYFSCPTCKAQLRVPKGKGTIVITCPKCRTEFKRKT</sequence>
<protein>
    <recommendedName>
        <fullName evidence="4">Zn-finger containing protein</fullName>
    </recommendedName>
</protein>
<proteinExistence type="predicted"/>
<keyword evidence="1" id="KW-0472">Membrane</keyword>
<evidence type="ECO:0000256" key="1">
    <source>
        <dbReference type="SAM" id="Phobius"/>
    </source>
</evidence>
<dbReference type="EMBL" id="PDBW01000001">
    <property type="protein sequence ID" value="PFH01528.1"/>
    <property type="molecule type" value="Genomic_DNA"/>
</dbReference>
<evidence type="ECO:0008006" key="4">
    <source>
        <dbReference type="Google" id="ProtNLM"/>
    </source>
</evidence>
<gene>
    <name evidence="2" type="ORF">M972_11262</name>
</gene>
<evidence type="ECO:0000313" key="3">
    <source>
        <dbReference type="Proteomes" id="UP000223596"/>
    </source>
</evidence>
<keyword evidence="1" id="KW-0812">Transmembrane</keyword>
<name>A0AB36TCH1_ACETH</name>
<dbReference type="AlphaFoldDB" id="A0AB36TCH1"/>
<dbReference type="RefSeq" id="WP_003512848.1">
    <property type="nucleotide sequence ID" value="NZ_CP013828.1"/>
</dbReference>